<dbReference type="PANTHER" id="PTHR47235:SF1">
    <property type="entry name" value="BLR6548 PROTEIN"/>
    <property type="match status" value="1"/>
</dbReference>
<evidence type="ECO:0000256" key="2">
    <source>
        <dbReference type="ARBA" id="ARBA00022729"/>
    </source>
</evidence>
<organism evidence="5 6">
    <name type="scientific">Actinomadura barringtoniae</name>
    <dbReference type="NCBI Taxonomy" id="1427535"/>
    <lineage>
        <taxon>Bacteria</taxon>
        <taxon>Bacillati</taxon>
        <taxon>Actinomycetota</taxon>
        <taxon>Actinomycetes</taxon>
        <taxon>Streptosporangiales</taxon>
        <taxon>Thermomonosporaceae</taxon>
        <taxon>Actinomadura</taxon>
    </lineage>
</organism>
<dbReference type="Gene3D" id="3.40.50.2300">
    <property type="match status" value="2"/>
</dbReference>
<gene>
    <name evidence="5" type="ORF">J4573_29445</name>
</gene>
<reference evidence="5" key="1">
    <citation type="submission" date="2021-03" db="EMBL/GenBank/DDBJ databases">
        <authorList>
            <person name="Kanchanasin P."/>
            <person name="Saeng-In P."/>
            <person name="Phongsopitanun W."/>
            <person name="Yuki M."/>
            <person name="Kudo T."/>
            <person name="Ohkuma M."/>
            <person name="Tanasupawat S."/>
        </authorList>
    </citation>
    <scope>NUCLEOTIDE SEQUENCE</scope>
    <source>
        <strain evidence="5">GKU 128</strain>
    </source>
</reference>
<dbReference type="PROSITE" id="PS51257">
    <property type="entry name" value="PROKAR_LIPOPROTEIN"/>
    <property type="match status" value="1"/>
</dbReference>
<name>A0A939PET5_9ACTN</name>
<dbReference type="RefSeq" id="WP_208259131.1">
    <property type="nucleotide sequence ID" value="NZ_JAGEOJ010000012.1"/>
</dbReference>
<feature type="domain" description="Leucine-binding protein" evidence="4">
    <location>
        <begin position="54"/>
        <end position="364"/>
    </location>
</feature>
<dbReference type="Pfam" id="PF13458">
    <property type="entry name" value="Peripla_BP_6"/>
    <property type="match status" value="1"/>
</dbReference>
<dbReference type="InterPro" id="IPR028082">
    <property type="entry name" value="Peripla_BP_I"/>
</dbReference>
<dbReference type="AlphaFoldDB" id="A0A939PET5"/>
<evidence type="ECO:0000259" key="4">
    <source>
        <dbReference type="Pfam" id="PF13458"/>
    </source>
</evidence>
<evidence type="ECO:0000256" key="3">
    <source>
        <dbReference type="SAM" id="SignalP"/>
    </source>
</evidence>
<proteinExistence type="inferred from homology"/>
<dbReference type="PANTHER" id="PTHR47235">
    <property type="entry name" value="BLR6548 PROTEIN"/>
    <property type="match status" value="1"/>
</dbReference>
<dbReference type="EMBL" id="JAGEOJ010000012">
    <property type="protein sequence ID" value="MBO2451250.1"/>
    <property type="molecule type" value="Genomic_DNA"/>
</dbReference>
<evidence type="ECO:0000313" key="6">
    <source>
        <dbReference type="Proteomes" id="UP000669179"/>
    </source>
</evidence>
<dbReference type="Proteomes" id="UP000669179">
    <property type="component" value="Unassembled WGS sequence"/>
</dbReference>
<accession>A0A939PET5</accession>
<feature type="chain" id="PRO_5039414965" evidence="3">
    <location>
        <begin position="26"/>
        <end position="426"/>
    </location>
</feature>
<sequence length="426" mass="45112">MDSVRSRVLGTLTAAAMLVSSAACAGGSDAYASPAPGVTKKACPHAVNKKHGCIYLGVISDLTSGPFKALGVASTRAEQAFWERVNRQGGIGGYDVDVTTYVRDNHYDVATHRKAFEEIQGKVLALAQTLGSPQTDAILEGLHAAKMIAVPASWTSKWEFEDAILESGTSYCFESMNAVDYMAQNSTLKKTMAVHYSGDYGDDAAAGAKVAADAHGLTHVDVKTAQGSSKAAVDAIVREKPDLVMLTTGPADAAVIVGESVARGFKGSFVGSNPSWDKSLLKGPAAKALKTRYLLAAPWKPFATDDPGHTAMRAALGEVDPNDSFTAGWTESYPLKAVLQRAADDKKLTREGVLDALKQTTFVDYEGILPKAAGNFSGDPNSAAFRQSVIGRPDDREFTGIKIITDFFAGRTAQTYRLGSPCNKTS</sequence>
<dbReference type="SUPFAM" id="SSF53822">
    <property type="entry name" value="Periplasmic binding protein-like I"/>
    <property type="match status" value="1"/>
</dbReference>
<dbReference type="InterPro" id="IPR028081">
    <property type="entry name" value="Leu-bd"/>
</dbReference>
<protein>
    <submittedName>
        <fullName evidence="5">ABC transporter substrate-binding protein</fullName>
    </submittedName>
</protein>
<evidence type="ECO:0000256" key="1">
    <source>
        <dbReference type="ARBA" id="ARBA00010062"/>
    </source>
</evidence>
<comment type="caution">
    <text evidence="5">The sequence shown here is derived from an EMBL/GenBank/DDBJ whole genome shotgun (WGS) entry which is preliminary data.</text>
</comment>
<keyword evidence="6" id="KW-1185">Reference proteome</keyword>
<keyword evidence="2 3" id="KW-0732">Signal</keyword>
<evidence type="ECO:0000313" key="5">
    <source>
        <dbReference type="EMBL" id="MBO2451250.1"/>
    </source>
</evidence>
<comment type="similarity">
    <text evidence="1">Belongs to the leucine-binding protein family.</text>
</comment>
<feature type="signal peptide" evidence="3">
    <location>
        <begin position="1"/>
        <end position="25"/>
    </location>
</feature>